<dbReference type="AlphaFoldDB" id="A0AAV8TG32"/>
<dbReference type="PANTHER" id="PTHR45844">
    <property type="entry name" value="TRANSCRIPTION FACTOR BHLH30"/>
    <property type="match status" value="1"/>
</dbReference>
<evidence type="ECO:0000259" key="6">
    <source>
        <dbReference type="PROSITE" id="PS50888"/>
    </source>
</evidence>
<keyword evidence="8" id="KW-1185">Reference proteome</keyword>
<feature type="domain" description="BHLH" evidence="6">
    <location>
        <begin position="48"/>
        <end position="97"/>
    </location>
</feature>
<dbReference type="PANTHER" id="PTHR45844:SF17">
    <property type="entry name" value="TRANSCRIPTION FACTOR BHLH131"/>
    <property type="match status" value="1"/>
</dbReference>
<dbReference type="GO" id="GO:0003677">
    <property type="term" value="F:DNA binding"/>
    <property type="evidence" value="ECO:0007669"/>
    <property type="project" value="UniProtKB-KW"/>
</dbReference>
<dbReference type="GO" id="GO:0003700">
    <property type="term" value="F:DNA-binding transcription factor activity"/>
    <property type="evidence" value="ECO:0007669"/>
    <property type="project" value="InterPro"/>
</dbReference>
<reference evidence="7 8" key="1">
    <citation type="submission" date="2021-09" db="EMBL/GenBank/DDBJ databases">
        <title>Genomic insights and catalytic innovation underlie evolution of tropane alkaloids biosynthesis.</title>
        <authorList>
            <person name="Wang Y.-J."/>
            <person name="Tian T."/>
            <person name="Huang J.-P."/>
            <person name="Huang S.-X."/>
        </authorList>
    </citation>
    <scope>NUCLEOTIDE SEQUENCE [LARGE SCALE GENOMIC DNA]</scope>
    <source>
        <strain evidence="7">KIB-2018</strain>
        <tissue evidence="7">Leaf</tissue>
    </source>
</reference>
<evidence type="ECO:0000313" key="8">
    <source>
        <dbReference type="Proteomes" id="UP001159364"/>
    </source>
</evidence>
<evidence type="ECO:0000256" key="4">
    <source>
        <dbReference type="ARBA" id="ARBA00023163"/>
    </source>
</evidence>
<keyword evidence="4" id="KW-0804">Transcription</keyword>
<evidence type="ECO:0000256" key="5">
    <source>
        <dbReference type="ARBA" id="ARBA00023242"/>
    </source>
</evidence>
<dbReference type="Proteomes" id="UP001159364">
    <property type="component" value="Linkage Group LG05"/>
</dbReference>
<evidence type="ECO:0000313" key="7">
    <source>
        <dbReference type="EMBL" id="KAJ8765767.1"/>
    </source>
</evidence>
<evidence type="ECO:0000256" key="2">
    <source>
        <dbReference type="ARBA" id="ARBA00023015"/>
    </source>
</evidence>
<dbReference type="GO" id="GO:0005634">
    <property type="term" value="C:nucleus"/>
    <property type="evidence" value="ECO:0007669"/>
    <property type="project" value="UniProtKB-SubCell"/>
</dbReference>
<dbReference type="GO" id="GO:0046983">
    <property type="term" value="F:protein dimerization activity"/>
    <property type="evidence" value="ECO:0007669"/>
    <property type="project" value="InterPro"/>
</dbReference>
<dbReference type="InterPro" id="IPR045847">
    <property type="entry name" value="AIG1-like"/>
</dbReference>
<dbReference type="SMART" id="SM00353">
    <property type="entry name" value="HLH"/>
    <property type="match status" value="1"/>
</dbReference>
<dbReference type="Pfam" id="PF00010">
    <property type="entry name" value="HLH"/>
    <property type="match status" value="1"/>
</dbReference>
<comment type="caution">
    <text evidence="7">The sequence shown here is derived from an EMBL/GenBank/DDBJ whole genome shotgun (WGS) entry which is preliminary data.</text>
</comment>
<protein>
    <recommendedName>
        <fullName evidence="6">BHLH domain-containing protein</fullName>
    </recommendedName>
</protein>
<dbReference type="EMBL" id="JAIWQS010000005">
    <property type="protein sequence ID" value="KAJ8765767.1"/>
    <property type="molecule type" value="Genomic_DNA"/>
</dbReference>
<evidence type="ECO:0000256" key="1">
    <source>
        <dbReference type="ARBA" id="ARBA00004123"/>
    </source>
</evidence>
<proteinExistence type="predicted"/>
<keyword evidence="2" id="KW-0805">Transcription regulation</keyword>
<dbReference type="PROSITE" id="PS50888">
    <property type="entry name" value="BHLH"/>
    <property type="match status" value="1"/>
</dbReference>
<evidence type="ECO:0000256" key="3">
    <source>
        <dbReference type="ARBA" id="ARBA00023125"/>
    </source>
</evidence>
<gene>
    <name evidence="7" type="ORF">K2173_014889</name>
</gene>
<keyword evidence="3" id="KW-0238">DNA-binding</keyword>
<name>A0AAV8TG32_9ROSI</name>
<dbReference type="SUPFAM" id="SSF47459">
    <property type="entry name" value="HLH, helix-loop-helix DNA-binding domain"/>
    <property type="match status" value="1"/>
</dbReference>
<keyword evidence="5" id="KW-0539">Nucleus</keyword>
<dbReference type="InterPro" id="IPR036638">
    <property type="entry name" value="HLH_DNA-bd_sf"/>
</dbReference>
<accession>A0AAV8TG32</accession>
<sequence length="206" mass="22749">MRRLASYCAGGGSSLSSGKMDFRNSVGMLTNYEKSLTRTVSKEEAQAIAPEKHKLSERNRRVRIASQFAALRAILPNLTKRNKASVLAEAIKQVRELEKVVSELRATRDSSRDMECAFPGGRDTLRVENSEKHSRDMVKVMFNCKDKRMLMSNVGKAVNSVGGKVVRAEMATVGGRTGCALWIQGIKGNQEMIILRSALAAVTQRM</sequence>
<organism evidence="7 8">
    <name type="scientific">Erythroxylum novogranatense</name>
    <dbReference type="NCBI Taxonomy" id="1862640"/>
    <lineage>
        <taxon>Eukaryota</taxon>
        <taxon>Viridiplantae</taxon>
        <taxon>Streptophyta</taxon>
        <taxon>Embryophyta</taxon>
        <taxon>Tracheophyta</taxon>
        <taxon>Spermatophyta</taxon>
        <taxon>Magnoliopsida</taxon>
        <taxon>eudicotyledons</taxon>
        <taxon>Gunneridae</taxon>
        <taxon>Pentapetalae</taxon>
        <taxon>rosids</taxon>
        <taxon>fabids</taxon>
        <taxon>Malpighiales</taxon>
        <taxon>Erythroxylaceae</taxon>
        <taxon>Erythroxylum</taxon>
    </lineage>
</organism>
<comment type="subcellular location">
    <subcellularLocation>
        <location evidence="1">Nucleus</location>
    </subcellularLocation>
</comment>
<dbReference type="Gene3D" id="4.10.280.10">
    <property type="entry name" value="Helix-loop-helix DNA-binding domain"/>
    <property type="match status" value="1"/>
</dbReference>
<dbReference type="InterPro" id="IPR011598">
    <property type="entry name" value="bHLH_dom"/>
</dbReference>